<evidence type="ECO:0000313" key="7">
    <source>
        <dbReference type="EMBL" id="MXN21124.1"/>
    </source>
</evidence>
<evidence type="ECO:0000259" key="5">
    <source>
        <dbReference type="Pfam" id="PF09375"/>
    </source>
</evidence>
<proteinExistence type="inferred from homology"/>
<dbReference type="AlphaFoldDB" id="A0A6L7GA86"/>
<dbReference type="Pfam" id="PF09375">
    <property type="entry name" value="Peptidase_M75"/>
    <property type="match status" value="1"/>
</dbReference>
<dbReference type="Pfam" id="PF13473">
    <property type="entry name" value="Cupredoxin_1"/>
    <property type="match status" value="1"/>
</dbReference>
<evidence type="ECO:0000259" key="6">
    <source>
        <dbReference type="Pfam" id="PF13473"/>
    </source>
</evidence>
<dbReference type="InterPro" id="IPR018976">
    <property type="entry name" value="Imelysin-like"/>
</dbReference>
<dbReference type="InterPro" id="IPR034981">
    <property type="entry name" value="Imelysin-like_EfeO/Algp7"/>
</dbReference>
<comment type="subcellular location">
    <subcellularLocation>
        <location evidence="1">Periplasm</location>
    </subcellularLocation>
</comment>
<dbReference type="RefSeq" id="WP_160897236.1">
    <property type="nucleotide sequence ID" value="NZ_WUMU01000047.1"/>
</dbReference>
<dbReference type="InterPro" id="IPR050894">
    <property type="entry name" value="EfeM/EfeO_iron_uptake"/>
</dbReference>
<dbReference type="NCBIfam" id="NF007697">
    <property type="entry name" value="PRK10378.1"/>
    <property type="match status" value="1"/>
</dbReference>
<dbReference type="PANTHER" id="PTHR39192:SF1">
    <property type="entry name" value="IRON UPTAKE SYSTEM COMPONENT EFEO"/>
    <property type="match status" value="1"/>
</dbReference>
<protein>
    <submittedName>
        <fullName evidence="7">Iron uptake system protein EfeO</fullName>
    </submittedName>
</protein>
<organism evidence="7 8">
    <name type="scientific">Pseudooceanicola albus</name>
    <dbReference type="NCBI Taxonomy" id="2692189"/>
    <lineage>
        <taxon>Bacteria</taxon>
        <taxon>Pseudomonadati</taxon>
        <taxon>Pseudomonadota</taxon>
        <taxon>Alphaproteobacteria</taxon>
        <taxon>Rhodobacterales</taxon>
        <taxon>Paracoccaceae</taxon>
        <taxon>Pseudooceanicola</taxon>
    </lineage>
</organism>
<dbReference type="PANTHER" id="PTHR39192">
    <property type="entry name" value="IRON UPTAKE SYSTEM COMPONENT EFEO"/>
    <property type="match status" value="1"/>
</dbReference>
<accession>A0A6L7GA86</accession>
<dbReference type="InterPro" id="IPR028096">
    <property type="entry name" value="EfeO_Cupredoxin"/>
</dbReference>
<keyword evidence="4" id="KW-0812">Transmembrane</keyword>
<reference evidence="7 8" key="1">
    <citation type="submission" date="2019-12" db="EMBL/GenBank/DDBJ databases">
        <authorList>
            <person name="Li M."/>
        </authorList>
    </citation>
    <scope>NUCLEOTIDE SEQUENCE [LARGE SCALE GENOMIC DNA]</scope>
    <source>
        <strain evidence="7 8">GBMRC 2024</strain>
    </source>
</reference>
<gene>
    <name evidence="7" type="primary">efeO</name>
    <name evidence="7" type="ORF">GR170_25180</name>
</gene>
<keyword evidence="3" id="KW-0732">Signal</keyword>
<evidence type="ECO:0000256" key="3">
    <source>
        <dbReference type="ARBA" id="ARBA00022729"/>
    </source>
</evidence>
<sequence length="388" mass="40814">MSGPQHRTLLNLAVAGSALLALAGGAAFWYAAERGAQAPAPAGTRVTVNATSCTPNEITVPGGTRSFEIVNASDRPIEWEILDGVLVVAERENIAPGFHQIMTVSLSPGDYDITCGLLSNPRGTLHVTPSHEASAAAAEVTLKKFLGPLSEYRVYLVLESRKAVRAAEALRDAIAAGDLEAARSAWEAARIPYRHLEPLAMRLSDLENRIDPNAAYLAGREADPAFTGYHRIEYGLFAQDSLAGLGPLSDQLVQDLGTLSERLKAMTLDPALLVSLPGAMAGQLAQAQIPGGEDAYARNDLPEFAASLAGIGKITGLLRGVLEDVDPALDAEIGTALTRADTALAALKTDGSFPAYDRVSAAQRQDLAQALSGLQASLDKMQPVIGMN</sequence>
<comment type="caution">
    <text evidence="7">The sequence shown here is derived from an EMBL/GenBank/DDBJ whole genome shotgun (WGS) entry which is preliminary data.</text>
</comment>
<feature type="domain" description="EfeO-type cupredoxin-like" evidence="6">
    <location>
        <begin position="23"/>
        <end position="126"/>
    </location>
</feature>
<dbReference type="EMBL" id="WUMU01000047">
    <property type="protein sequence ID" value="MXN21124.1"/>
    <property type="molecule type" value="Genomic_DNA"/>
</dbReference>
<keyword evidence="4" id="KW-1133">Transmembrane helix</keyword>
<comment type="similarity">
    <text evidence="2">Belongs to the EfeM/EfeO family.</text>
</comment>
<name>A0A6L7GA86_9RHOB</name>
<dbReference type="CDD" id="cd14656">
    <property type="entry name" value="Imelysin-like_EfeO"/>
    <property type="match status" value="1"/>
</dbReference>
<dbReference type="InterPro" id="IPR053377">
    <property type="entry name" value="Iron_uptake_EfeM/EfeO"/>
</dbReference>
<dbReference type="Gene3D" id="1.20.1420.20">
    <property type="entry name" value="M75 peptidase, HXXE motif"/>
    <property type="match status" value="1"/>
</dbReference>
<evidence type="ECO:0000256" key="2">
    <source>
        <dbReference type="ARBA" id="ARBA00005989"/>
    </source>
</evidence>
<dbReference type="Proteomes" id="UP000477911">
    <property type="component" value="Unassembled WGS sequence"/>
</dbReference>
<dbReference type="InterPro" id="IPR038352">
    <property type="entry name" value="Imelysin_sf"/>
</dbReference>
<keyword evidence="8" id="KW-1185">Reference proteome</keyword>
<evidence type="ECO:0000256" key="4">
    <source>
        <dbReference type="SAM" id="Phobius"/>
    </source>
</evidence>
<evidence type="ECO:0000256" key="1">
    <source>
        <dbReference type="ARBA" id="ARBA00004418"/>
    </source>
</evidence>
<keyword evidence="4" id="KW-0472">Membrane</keyword>
<dbReference type="NCBIfam" id="NF041757">
    <property type="entry name" value="EfeO"/>
    <property type="match status" value="1"/>
</dbReference>
<evidence type="ECO:0000313" key="8">
    <source>
        <dbReference type="Proteomes" id="UP000477911"/>
    </source>
</evidence>
<feature type="domain" description="Imelysin-like" evidence="5">
    <location>
        <begin position="151"/>
        <end position="378"/>
    </location>
</feature>
<feature type="transmembrane region" description="Helical" evidence="4">
    <location>
        <begin position="12"/>
        <end position="32"/>
    </location>
</feature>
<dbReference type="GO" id="GO:0042597">
    <property type="term" value="C:periplasmic space"/>
    <property type="evidence" value="ECO:0007669"/>
    <property type="project" value="UniProtKB-SubCell"/>
</dbReference>